<organism evidence="3 4">
    <name type="scientific">Phaeosphaeria nodorum (strain SN15 / ATCC MYA-4574 / FGSC 10173)</name>
    <name type="common">Glume blotch fungus</name>
    <name type="synonym">Parastagonospora nodorum</name>
    <dbReference type="NCBI Taxonomy" id="321614"/>
    <lineage>
        <taxon>Eukaryota</taxon>
        <taxon>Fungi</taxon>
        <taxon>Dikarya</taxon>
        <taxon>Ascomycota</taxon>
        <taxon>Pezizomycotina</taxon>
        <taxon>Dothideomycetes</taxon>
        <taxon>Pleosporomycetidae</taxon>
        <taxon>Pleosporales</taxon>
        <taxon>Pleosporineae</taxon>
        <taxon>Phaeosphaeriaceae</taxon>
        <taxon>Parastagonospora</taxon>
    </lineage>
</organism>
<feature type="region of interest" description="Disordered" evidence="1">
    <location>
        <begin position="483"/>
        <end position="567"/>
    </location>
</feature>
<feature type="signal peptide" evidence="2">
    <location>
        <begin position="1"/>
        <end position="21"/>
    </location>
</feature>
<dbReference type="RefSeq" id="XP_001804780.1">
    <property type="nucleotide sequence ID" value="XM_001804728.1"/>
</dbReference>
<dbReference type="AlphaFoldDB" id="A0A7U2FAD2"/>
<feature type="compositionally biased region" description="Low complexity" evidence="1">
    <location>
        <begin position="353"/>
        <end position="429"/>
    </location>
</feature>
<feature type="compositionally biased region" description="Low complexity" evidence="1">
    <location>
        <begin position="483"/>
        <end position="499"/>
    </location>
</feature>
<accession>A0A7U2FAD2</accession>
<keyword evidence="2" id="KW-0732">Signal</keyword>
<evidence type="ECO:0000313" key="4">
    <source>
        <dbReference type="Proteomes" id="UP000663193"/>
    </source>
</evidence>
<protein>
    <submittedName>
        <fullName evidence="3">Uncharacterized protein</fullName>
    </submittedName>
</protein>
<dbReference type="VEuPathDB" id="FungiDB:JI435_145980"/>
<name>A0A7U2FAD2_PHANO</name>
<dbReference type="Proteomes" id="UP000663193">
    <property type="component" value="Chromosome 12"/>
</dbReference>
<sequence>MASSTLSSLFLILLSCTPAFGQSTDTQQVQYNQVLNLNGDMKINSFQFPDRSRVETFSQKQQQIIVNQQTPAIPANQVTGTTGQPFVAISPQSMTISTNGATDLVGGQVQMAITMQNLQSAAVQPDNTYVAMLSPDRQTWMVQETMRSVNSTDMTVRMVKRNQLDGEYMVVGRQTVETNTLVQPFGSDQARSIAIQGTGLQENEFQDGFRMSTRATQPMTMNVDVVDGIDSSMLAALQGQESVNDYRYSVITNLAAVTPSLNQQVTVIQMPINAVRIQKMMQAMGVPPTGQVAIAVAQRGVLQNPGGATGNLGGATAAVGAATRRNLGRRHFRTEVARQVQGQTGAIIAGQAPTGQTQTGQTQTGQTQTGQTQTGQTQTGQTQTGQTQTGQTQTGQTQTGQTQTGQTQTGQTQTGQQQQAGQVQAGTPTNNNPVAQKLLLSPTFVPVAANAVLDQTNMRIAIPVRQVDGEYILTMQKMNSVQQAQPAQGQAQAQLPTAAEGQTPTAETGARPAESKAPTAGEGLRANEGLRNGTEPARPAAEKKPEGEKKPERRQESSKDKYGNVKAPQGSIIMTMKMIDDMVDAVNWGGQAAITKMMSEYTKQNTGTEAATGAAKIIV</sequence>
<dbReference type="EMBL" id="CP069034">
    <property type="protein sequence ID" value="QRD01658.1"/>
    <property type="molecule type" value="Genomic_DNA"/>
</dbReference>
<evidence type="ECO:0000256" key="2">
    <source>
        <dbReference type="SAM" id="SignalP"/>
    </source>
</evidence>
<evidence type="ECO:0000313" key="3">
    <source>
        <dbReference type="EMBL" id="QRD01658.1"/>
    </source>
</evidence>
<feature type="region of interest" description="Disordered" evidence="1">
    <location>
        <begin position="353"/>
        <end position="434"/>
    </location>
</feature>
<feature type="compositionally biased region" description="Basic and acidic residues" evidence="1">
    <location>
        <begin position="540"/>
        <end position="563"/>
    </location>
</feature>
<keyword evidence="4" id="KW-1185">Reference proteome</keyword>
<reference evidence="4" key="1">
    <citation type="journal article" date="2021" name="BMC Genomics">
        <title>Chromosome-level genome assembly and manually-curated proteome of model necrotroph Parastagonospora nodorum Sn15 reveals a genome-wide trove of candidate effector homologs, and redundancy of virulence-related functions within an accessory chromosome.</title>
        <authorList>
            <person name="Bertazzoni S."/>
            <person name="Jones D.A.B."/>
            <person name="Phan H.T."/>
            <person name="Tan K.-C."/>
            <person name="Hane J.K."/>
        </authorList>
    </citation>
    <scope>NUCLEOTIDE SEQUENCE [LARGE SCALE GENOMIC DNA]</scope>
    <source>
        <strain evidence="4">SN15 / ATCC MYA-4574 / FGSC 10173)</strain>
    </source>
</reference>
<feature type="chain" id="PRO_5034190188" evidence="2">
    <location>
        <begin position="22"/>
        <end position="619"/>
    </location>
</feature>
<dbReference type="KEGG" id="pno:SNOG_14598"/>
<proteinExistence type="predicted"/>
<gene>
    <name evidence="3" type="ORF">JI435_145980</name>
</gene>
<evidence type="ECO:0000256" key="1">
    <source>
        <dbReference type="SAM" id="MobiDB-lite"/>
    </source>
</evidence>
<dbReference type="OrthoDB" id="6513042at2759"/>